<dbReference type="AlphaFoldDB" id="A0ABD2WDM8"/>
<dbReference type="CDD" id="cd11054">
    <property type="entry name" value="CYP24A1-like"/>
    <property type="match status" value="1"/>
</dbReference>
<keyword evidence="6 8" id="KW-0408">Iron</keyword>
<dbReference type="InterPro" id="IPR017972">
    <property type="entry name" value="Cyt_P450_CS"/>
</dbReference>
<dbReference type="Gene3D" id="1.10.630.10">
    <property type="entry name" value="Cytochrome P450"/>
    <property type="match status" value="1"/>
</dbReference>
<comment type="caution">
    <text evidence="11">The sequence shown here is derived from an EMBL/GenBank/DDBJ whole genome shotgun (WGS) entry which is preliminary data.</text>
</comment>
<evidence type="ECO:0000256" key="4">
    <source>
        <dbReference type="ARBA" id="ARBA00022723"/>
    </source>
</evidence>
<proteinExistence type="inferred from homology"/>
<name>A0ABD2WDM8_9HYME</name>
<evidence type="ECO:0000256" key="6">
    <source>
        <dbReference type="ARBA" id="ARBA00023004"/>
    </source>
</evidence>
<evidence type="ECO:0000256" key="7">
    <source>
        <dbReference type="ARBA" id="ARBA00023033"/>
    </source>
</evidence>
<reference evidence="11 12" key="1">
    <citation type="journal article" date="2024" name="bioRxiv">
        <title>A reference genome for Trichogramma kaykai: A tiny desert-dwelling parasitoid wasp with competing sex-ratio distorters.</title>
        <authorList>
            <person name="Culotta J."/>
            <person name="Lindsey A.R."/>
        </authorList>
    </citation>
    <scope>NUCLEOTIDE SEQUENCE [LARGE SCALE GENOMIC DNA]</scope>
    <source>
        <strain evidence="11 12">KSX58</strain>
    </source>
</reference>
<dbReference type="PANTHER" id="PTHR24279:SF120">
    <property type="entry name" value="CYTOCHROME P450"/>
    <property type="match status" value="1"/>
</dbReference>
<dbReference type="Proteomes" id="UP001627154">
    <property type="component" value="Unassembled WGS sequence"/>
</dbReference>
<evidence type="ECO:0000256" key="9">
    <source>
        <dbReference type="RuleBase" id="RU000461"/>
    </source>
</evidence>
<dbReference type="EMBL" id="JBJJXI010000112">
    <property type="protein sequence ID" value="KAL3391041.1"/>
    <property type="molecule type" value="Genomic_DNA"/>
</dbReference>
<keyword evidence="5 9" id="KW-0560">Oxidoreductase</keyword>
<protein>
    <recommendedName>
        <fullName evidence="13">Cytochrome P450</fullName>
    </recommendedName>
</protein>
<evidence type="ECO:0000256" key="1">
    <source>
        <dbReference type="ARBA" id="ARBA00001971"/>
    </source>
</evidence>
<dbReference type="GO" id="GO:0004497">
    <property type="term" value="F:monooxygenase activity"/>
    <property type="evidence" value="ECO:0007669"/>
    <property type="project" value="UniProtKB-KW"/>
</dbReference>
<evidence type="ECO:0008006" key="13">
    <source>
        <dbReference type="Google" id="ProtNLM"/>
    </source>
</evidence>
<dbReference type="Pfam" id="PF00067">
    <property type="entry name" value="p450"/>
    <property type="match status" value="1"/>
</dbReference>
<evidence type="ECO:0000313" key="11">
    <source>
        <dbReference type="EMBL" id="KAL3391041.1"/>
    </source>
</evidence>
<evidence type="ECO:0000256" key="5">
    <source>
        <dbReference type="ARBA" id="ARBA00023002"/>
    </source>
</evidence>
<evidence type="ECO:0000256" key="2">
    <source>
        <dbReference type="ARBA" id="ARBA00010617"/>
    </source>
</evidence>
<dbReference type="PROSITE" id="PS00086">
    <property type="entry name" value="CYTOCHROME_P450"/>
    <property type="match status" value="1"/>
</dbReference>
<feature type="compositionally biased region" description="Polar residues" evidence="10">
    <location>
        <begin position="80"/>
        <end position="90"/>
    </location>
</feature>
<keyword evidence="3 8" id="KW-0349">Heme</keyword>
<feature type="region of interest" description="Disordered" evidence="10">
    <location>
        <begin position="71"/>
        <end position="94"/>
    </location>
</feature>
<sequence length="574" mass="66041">MMTQEENTSRPMEQVSEWKIRLPDLQMIGCLVTMAVFTNGWANKIFITTLAVIHGFITEYFLEIFTRDRNSNENPDTRSDTNTNRNSETSPDVHYDQVKTIDEIPGPLALPFIGTNWIFYRGVGYYEVDRNHEAYHDLSIRYGQIVRQESYWNYKIISVFNGKDIETIMKLNTKYPLRPPQDIISHYRLSRKDRYTNSGLVNEQGREWEKLRNSLTPGLMSSLTINGFFSSLNTVTDDFVELIKYRRNENDTVVSFEEIACRFGLESTCMLVLGRRMNFLKTDSTSELTKKLAKAVRTHFLATRDAAYGLPTWKYYANAAYKNLIQSEETIYDIISDLINQTIQENKDVAQDEAVEAVFQSILREKTLDHRDKKAAIVDFIAAGIHTIGNTLCFLLHKMGKHPEVQRQIHEEAQQLAPQRCEVPIKEMRNAKYIKAFIQEVYRLTPTAPDIARILDQSATLSNHELPAGTVVLLHTWLAGLNEENFVHARELIPERWLENSSYQPHSPHLVAPFGYGRRICPGKRFVDQALQLAIAKISRAFVVSAEDELVLKSEYIMAPQGPVRISFRDIPET</sequence>
<keyword evidence="12" id="KW-1185">Reference proteome</keyword>
<comment type="similarity">
    <text evidence="2 9">Belongs to the cytochrome P450 family.</text>
</comment>
<evidence type="ECO:0000256" key="8">
    <source>
        <dbReference type="PIRSR" id="PIRSR602401-1"/>
    </source>
</evidence>
<evidence type="ECO:0000256" key="10">
    <source>
        <dbReference type="SAM" id="MobiDB-lite"/>
    </source>
</evidence>
<dbReference type="SUPFAM" id="SSF48264">
    <property type="entry name" value="Cytochrome P450"/>
    <property type="match status" value="1"/>
</dbReference>
<dbReference type="PRINTS" id="PR00463">
    <property type="entry name" value="EP450I"/>
</dbReference>
<keyword evidence="7 9" id="KW-0503">Monooxygenase</keyword>
<dbReference type="GO" id="GO:0046872">
    <property type="term" value="F:metal ion binding"/>
    <property type="evidence" value="ECO:0007669"/>
    <property type="project" value="UniProtKB-KW"/>
</dbReference>
<feature type="binding site" description="axial binding residue" evidence="8">
    <location>
        <position position="521"/>
    </location>
    <ligand>
        <name>heme</name>
        <dbReference type="ChEBI" id="CHEBI:30413"/>
    </ligand>
    <ligandPart>
        <name>Fe</name>
        <dbReference type="ChEBI" id="CHEBI:18248"/>
    </ligandPart>
</feature>
<keyword evidence="4 8" id="KW-0479">Metal-binding</keyword>
<evidence type="ECO:0000256" key="3">
    <source>
        <dbReference type="ARBA" id="ARBA00022617"/>
    </source>
</evidence>
<dbReference type="InterPro" id="IPR036396">
    <property type="entry name" value="Cyt_P450_sf"/>
</dbReference>
<dbReference type="InterPro" id="IPR001128">
    <property type="entry name" value="Cyt_P450"/>
</dbReference>
<dbReference type="PANTHER" id="PTHR24279">
    <property type="entry name" value="CYTOCHROME P450"/>
    <property type="match status" value="1"/>
</dbReference>
<organism evidence="11 12">
    <name type="scientific">Trichogramma kaykai</name>
    <dbReference type="NCBI Taxonomy" id="54128"/>
    <lineage>
        <taxon>Eukaryota</taxon>
        <taxon>Metazoa</taxon>
        <taxon>Ecdysozoa</taxon>
        <taxon>Arthropoda</taxon>
        <taxon>Hexapoda</taxon>
        <taxon>Insecta</taxon>
        <taxon>Pterygota</taxon>
        <taxon>Neoptera</taxon>
        <taxon>Endopterygota</taxon>
        <taxon>Hymenoptera</taxon>
        <taxon>Apocrita</taxon>
        <taxon>Proctotrupomorpha</taxon>
        <taxon>Chalcidoidea</taxon>
        <taxon>Trichogrammatidae</taxon>
        <taxon>Trichogramma</taxon>
    </lineage>
</organism>
<comment type="cofactor">
    <cofactor evidence="1 8">
        <name>heme</name>
        <dbReference type="ChEBI" id="CHEBI:30413"/>
    </cofactor>
</comment>
<accession>A0ABD2WDM8</accession>
<dbReference type="InterPro" id="IPR050479">
    <property type="entry name" value="CYP11_CYP27_families"/>
</dbReference>
<dbReference type="InterPro" id="IPR002401">
    <property type="entry name" value="Cyt_P450_E_grp-I"/>
</dbReference>
<evidence type="ECO:0000313" key="12">
    <source>
        <dbReference type="Proteomes" id="UP001627154"/>
    </source>
</evidence>
<gene>
    <name evidence="11" type="ORF">TKK_014111</name>
</gene>
<dbReference type="FunFam" id="1.10.630.10:FF:000006">
    <property type="entry name" value="Cytochrome P450 302a1, mitochondrial"/>
    <property type="match status" value="1"/>
</dbReference>